<dbReference type="GO" id="GO:0005524">
    <property type="term" value="F:ATP binding"/>
    <property type="evidence" value="ECO:0007669"/>
    <property type="project" value="UniProtKB-UniRule"/>
</dbReference>
<evidence type="ECO:0000256" key="5">
    <source>
        <dbReference type="ARBA" id="ARBA00022777"/>
    </source>
</evidence>
<name>A0A2S9XJ22_9BACT</name>
<evidence type="ECO:0000256" key="8">
    <source>
        <dbReference type="SAM" id="MobiDB-lite"/>
    </source>
</evidence>
<evidence type="ECO:0000259" key="10">
    <source>
        <dbReference type="PROSITE" id="PS50011"/>
    </source>
</evidence>
<keyword evidence="9" id="KW-1133">Transmembrane helix</keyword>
<comment type="caution">
    <text evidence="11">The sequence shown here is derived from an EMBL/GenBank/DDBJ whole genome shotgun (WGS) entry which is preliminary data.</text>
</comment>
<dbReference type="Gene3D" id="3.30.200.20">
    <property type="entry name" value="Phosphorylase Kinase, domain 1"/>
    <property type="match status" value="1"/>
</dbReference>
<protein>
    <recommendedName>
        <fullName evidence="1">non-specific serine/threonine protein kinase</fullName>
        <ecNumber evidence="1">2.7.11.1</ecNumber>
    </recommendedName>
</protein>
<sequence length="632" mass="69475">MIEAGAEECWHCGATIEGAQRERRQLVGANTASGAPTVPVGDLDLSRSFHGPSMIGREVIGQYVIRAKLGEGGMGEVYLADQAAIGRQVAIKIVHAQIRERDVDDHVTRFRNEAKAAASLESPHIVQIFNWGELDDGTLFMAMEYLSGQTLAQVLREQGPLDAERCVDIATQICAALTEAHGAGIIHRDLKPSNIMLIERADAPGQRFAKVLDFGVAKLEGSDITRSGAMFGTPQYMSPEQLRAEGVDGRSDLYSLGVMLYEMLVGELPFASPTAIGFITAHLHDEPPPLPSTVPRALAEVVMLLLAKNPDERPADAAAVAFELRAALTGRSPAARRRARRKTLRRALVVTLSLVGLAALGLGGWQLWQSRAQTEDALALERARARALEQQVREQQAAVAQAREEARARAEAQLENSTKVREQRREVQDTSKRRDRAPRLDNETRALLTRSRAQLERQLGEILDGRRIPPSEVADVWRSHATRVAALDAGEIDEDDLREELVSMIALYRKNFDLKRRGDQLPLAQLEARFLTMATKSELGEDERRALLDAVYETFDNQDLPDSDRAYFKRLEVAKLIREHEAEPEPEPEPEPKPKPKDEGSTTAVAPGPGDPQPPAGENERGLGELPAPDGI</sequence>
<dbReference type="SMART" id="SM00220">
    <property type="entry name" value="S_TKc"/>
    <property type="match status" value="1"/>
</dbReference>
<feature type="binding site" evidence="7">
    <location>
        <position position="92"/>
    </location>
    <ligand>
        <name>ATP</name>
        <dbReference type="ChEBI" id="CHEBI:30616"/>
    </ligand>
</feature>
<dbReference type="PROSITE" id="PS00108">
    <property type="entry name" value="PROTEIN_KINASE_ST"/>
    <property type="match status" value="1"/>
</dbReference>
<keyword evidence="3 11" id="KW-0808">Transferase</keyword>
<dbReference type="InterPro" id="IPR000719">
    <property type="entry name" value="Prot_kinase_dom"/>
</dbReference>
<feature type="transmembrane region" description="Helical" evidence="9">
    <location>
        <begin position="347"/>
        <end position="368"/>
    </location>
</feature>
<dbReference type="InterPro" id="IPR008271">
    <property type="entry name" value="Ser/Thr_kinase_AS"/>
</dbReference>
<evidence type="ECO:0000256" key="2">
    <source>
        <dbReference type="ARBA" id="ARBA00022527"/>
    </source>
</evidence>
<keyword evidence="2" id="KW-0723">Serine/threonine-protein kinase</keyword>
<evidence type="ECO:0000256" key="7">
    <source>
        <dbReference type="PROSITE-ProRule" id="PRU10141"/>
    </source>
</evidence>
<dbReference type="PANTHER" id="PTHR43289:SF34">
    <property type="entry name" value="SERINE_THREONINE-PROTEIN KINASE YBDM-RELATED"/>
    <property type="match status" value="1"/>
</dbReference>
<evidence type="ECO:0000256" key="9">
    <source>
        <dbReference type="SAM" id="Phobius"/>
    </source>
</evidence>
<keyword evidence="6 7" id="KW-0067">ATP-binding</keyword>
<dbReference type="PROSITE" id="PS00107">
    <property type="entry name" value="PROTEIN_KINASE_ATP"/>
    <property type="match status" value="1"/>
</dbReference>
<dbReference type="Gene3D" id="1.10.510.10">
    <property type="entry name" value="Transferase(Phosphotransferase) domain 1"/>
    <property type="match status" value="1"/>
</dbReference>
<organism evidence="11 12">
    <name type="scientific">Enhygromyxa salina</name>
    <dbReference type="NCBI Taxonomy" id="215803"/>
    <lineage>
        <taxon>Bacteria</taxon>
        <taxon>Pseudomonadati</taxon>
        <taxon>Myxococcota</taxon>
        <taxon>Polyangia</taxon>
        <taxon>Nannocystales</taxon>
        <taxon>Nannocystaceae</taxon>
        <taxon>Enhygromyxa</taxon>
    </lineage>
</organism>
<feature type="domain" description="Protein kinase" evidence="10">
    <location>
        <begin position="63"/>
        <end position="328"/>
    </location>
</feature>
<dbReference type="InterPro" id="IPR017441">
    <property type="entry name" value="Protein_kinase_ATP_BS"/>
</dbReference>
<feature type="region of interest" description="Disordered" evidence="8">
    <location>
        <begin position="578"/>
        <end position="632"/>
    </location>
</feature>
<evidence type="ECO:0000313" key="11">
    <source>
        <dbReference type="EMBL" id="PRP92875.1"/>
    </source>
</evidence>
<dbReference type="InterPro" id="IPR011009">
    <property type="entry name" value="Kinase-like_dom_sf"/>
</dbReference>
<dbReference type="Pfam" id="PF00069">
    <property type="entry name" value="Pkinase"/>
    <property type="match status" value="1"/>
</dbReference>
<proteinExistence type="predicted"/>
<keyword evidence="5 11" id="KW-0418">Kinase</keyword>
<dbReference type="CDD" id="cd14014">
    <property type="entry name" value="STKc_PknB_like"/>
    <property type="match status" value="1"/>
</dbReference>
<reference evidence="11 12" key="1">
    <citation type="submission" date="2018-03" db="EMBL/GenBank/DDBJ databases">
        <title>Draft Genome Sequences of the Obligatory Marine Myxobacteria Enhygromyxa salina SWB005.</title>
        <authorList>
            <person name="Poehlein A."/>
            <person name="Moghaddam J.A."/>
            <person name="Harms H."/>
            <person name="Alanjari M."/>
            <person name="Koenig G.M."/>
            <person name="Daniel R."/>
            <person name="Schaeberle T.F."/>
        </authorList>
    </citation>
    <scope>NUCLEOTIDE SEQUENCE [LARGE SCALE GENOMIC DNA]</scope>
    <source>
        <strain evidence="11 12">SWB005</strain>
    </source>
</reference>
<evidence type="ECO:0000256" key="6">
    <source>
        <dbReference type="ARBA" id="ARBA00022840"/>
    </source>
</evidence>
<dbReference type="EMBL" id="PVNK01000201">
    <property type="protein sequence ID" value="PRP92875.1"/>
    <property type="molecule type" value="Genomic_DNA"/>
</dbReference>
<keyword evidence="9" id="KW-0812">Transmembrane</keyword>
<dbReference type="FunFam" id="1.10.510.10:FF:000021">
    <property type="entry name" value="Serine/threonine protein kinase"/>
    <property type="match status" value="1"/>
</dbReference>
<dbReference type="GO" id="GO:0004674">
    <property type="term" value="F:protein serine/threonine kinase activity"/>
    <property type="evidence" value="ECO:0007669"/>
    <property type="project" value="UniProtKB-KW"/>
</dbReference>
<keyword evidence="9" id="KW-0472">Membrane</keyword>
<dbReference type="EC" id="2.7.11.1" evidence="1"/>
<keyword evidence="4 7" id="KW-0547">Nucleotide-binding</keyword>
<dbReference type="PANTHER" id="PTHR43289">
    <property type="entry name" value="MITOGEN-ACTIVATED PROTEIN KINASE KINASE KINASE 20-RELATED"/>
    <property type="match status" value="1"/>
</dbReference>
<evidence type="ECO:0000256" key="1">
    <source>
        <dbReference type="ARBA" id="ARBA00012513"/>
    </source>
</evidence>
<accession>A0A2S9XJ22</accession>
<evidence type="ECO:0000256" key="3">
    <source>
        <dbReference type="ARBA" id="ARBA00022679"/>
    </source>
</evidence>
<feature type="compositionally biased region" description="Basic and acidic residues" evidence="8">
    <location>
        <begin position="590"/>
        <end position="600"/>
    </location>
</feature>
<gene>
    <name evidence="11" type="primary">pknB_21</name>
    <name evidence="11" type="ORF">ENSA5_46400</name>
</gene>
<keyword evidence="12" id="KW-1185">Reference proteome</keyword>
<evidence type="ECO:0000256" key="4">
    <source>
        <dbReference type="ARBA" id="ARBA00022741"/>
    </source>
</evidence>
<dbReference type="Proteomes" id="UP000237968">
    <property type="component" value="Unassembled WGS sequence"/>
</dbReference>
<dbReference type="AlphaFoldDB" id="A0A2S9XJ22"/>
<evidence type="ECO:0000313" key="12">
    <source>
        <dbReference type="Proteomes" id="UP000237968"/>
    </source>
</evidence>
<feature type="region of interest" description="Disordered" evidence="8">
    <location>
        <begin position="408"/>
        <end position="443"/>
    </location>
</feature>
<dbReference type="PROSITE" id="PS50011">
    <property type="entry name" value="PROTEIN_KINASE_DOM"/>
    <property type="match status" value="1"/>
</dbReference>
<dbReference type="SUPFAM" id="SSF56112">
    <property type="entry name" value="Protein kinase-like (PK-like)"/>
    <property type="match status" value="1"/>
</dbReference>